<evidence type="ECO:0000256" key="2">
    <source>
        <dbReference type="ARBA" id="ARBA00023125"/>
    </source>
</evidence>
<reference evidence="6 7" key="1">
    <citation type="submission" date="2023-05" db="EMBL/GenBank/DDBJ databases">
        <title>Rombocin, a short stable natural nisin variant, displays selective antimicrobial activity against Listeria monocytogenes and employs dual mode of action to kill target bacterial strains.</title>
        <authorList>
            <person name="Wambui J."/>
            <person name="Stephan R."/>
            <person name="Kuipers O.P."/>
        </authorList>
    </citation>
    <scope>NUCLEOTIDE SEQUENCE [LARGE SCALE GENOMIC DNA]</scope>
    <source>
        <strain evidence="6 7">RC002</strain>
    </source>
</reference>
<dbReference type="SUPFAM" id="SSF51206">
    <property type="entry name" value="cAMP-binding domain-like"/>
    <property type="match status" value="1"/>
</dbReference>
<comment type="caution">
    <text evidence="6">The sequence shown here is derived from an EMBL/GenBank/DDBJ whole genome shotgun (WGS) entry which is preliminary data.</text>
</comment>
<dbReference type="PANTHER" id="PTHR24567:SF74">
    <property type="entry name" value="HTH-TYPE TRANSCRIPTIONAL REGULATOR ARCR"/>
    <property type="match status" value="1"/>
</dbReference>
<dbReference type="Gene3D" id="1.10.10.10">
    <property type="entry name" value="Winged helix-like DNA-binding domain superfamily/Winged helix DNA-binding domain"/>
    <property type="match status" value="1"/>
</dbReference>
<keyword evidence="3" id="KW-0804">Transcription</keyword>
<protein>
    <submittedName>
        <fullName evidence="6">Crp/Fnr family transcriptional regulator</fullName>
    </submittedName>
</protein>
<dbReference type="Pfam" id="PF00027">
    <property type="entry name" value="cNMP_binding"/>
    <property type="match status" value="1"/>
</dbReference>
<dbReference type="InterPro" id="IPR036388">
    <property type="entry name" value="WH-like_DNA-bd_sf"/>
</dbReference>
<dbReference type="RefSeq" id="WP_284131539.1">
    <property type="nucleotide sequence ID" value="NZ_JASKYM010000001.1"/>
</dbReference>
<dbReference type="SMART" id="SM00419">
    <property type="entry name" value="HTH_CRP"/>
    <property type="match status" value="1"/>
</dbReference>
<dbReference type="InterPro" id="IPR018490">
    <property type="entry name" value="cNMP-bd_dom_sf"/>
</dbReference>
<dbReference type="InterPro" id="IPR000595">
    <property type="entry name" value="cNMP-bd_dom"/>
</dbReference>
<dbReference type="Proteomes" id="UP001301012">
    <property type="component" value="Unassembled WGS sequence"/>
</dbReference>
<keyword evidence="2" id="KW-0238">DNA-binding</keyword>
<dbReference type="PROSITE" id="PS51063">
    <property type="entry name" value="HTH_CRP_2"/>
    <property type="match status" value="1"/>
</dbReference>
<evidence type="ECO:0000313" key="7">
    <source>
        <dbReference type="Proteomes" id="UP001301012"/>
    </source>
</evidence>
<evidence type="ECO:0000259" key="4">
    <source>
        <dbReference type="PROSITE" id="PS50042"/>
    </source>
</evidence>
<dbReference type="InterPro" id="IPR036390">
    <property type="entry name" value="WH_DNA-bd_sf"/>
</dbReference>
<dbReference type="PROSITE" id="PS50042">
    <property type="entry name" value="CNMP_BINDING_3"/>
    <property type="match status" value="1"/>
</dbReference>
<dbReference type="InterPro" id="IPR012318">
    <property type="entry name" value="HTH_CRP"/>
</dbReference>
<dbReference type="InterPro" id="IPR050397">
    <property type="entry name" value="Env_Response_Regulators"/>
</dbReference>
<organism evidence="6 7">
    <name type="scientific">Romboutsia sedimentorum</name>
    <dbReference type="NCBI Taxonomy" id="1368474"/>
    <lineage>
        <taxon>Bacteria</taxon>
        <taxon>Bacillati</taxon>
        <taxon>Bacillota</taxon>
        <taxon>Clostridia</taxon>
        <taxon>Peptostreptococcales</taxon>
        <taxon>Peptostreptococcaceae</taxon>
        <taxon>Romboutsia</taxon>
    </lineage>
</organism>
<dbReference type="EMBL" id="JASKYM010000001">
    <property type="protein sequence ID" value="MDK2562567.1"/>
    <property type="molecule type" value="Genomic_DNA"/>
</dbReference>
<dbReference type="Gene3D" id="2.60.120.10">
    <property type="entry name" value="Jelly Rolls"/>
    <property type="match status" value="1"/>
</dbReference>
<sequence length="229" mass="26875">MKKIMEYDIEKVEIFKNIKPQSKIKLIQTGKLKRLNKKSILFRDKDKINKVYILIEGKVSIFKMSENGERKIIFILNQGEMINEILINENNTSTVACEAFENSLILEYNTNDFINIIENDFILTKNILSYMEKRTRRLYRQLKNSISIKMDKKLAAKLYRIGKEFGISKGQWTFINVNVSITYIADMLGCKRETLSRAMKTLQDEGLVKIEGKKIYTKQKELAKYFKSN</sequence>
<name>A0ABT7E7A0_9FIRM</name>
<keyword evidence="7" id="KW-1185">Reference proteome</keyword>
<dbReference type="CDD" id="cd00038">
    <property type="entry name" value="CAP_ED"/>
    <property type="match status" value="1"/>
</dbReference>
<accession>A0ABT7E7A0</accession>
<dbReference type="InterPro" id="IPR014710">
    <property type="entry name" value="RmlC-like_jellyroll"/>
</dbReference>
<feature type="domain" description="HTH crp-type" evidence="5">
    <location>
        <begin position="148"/>
        <end position="221"/>
    </location>
</feature>
<feature type="domain" description="Cyclic nucleotide-binding" evidence="4">
    <location>
        <begin position="14"/>
        <end position="134"/>
    </location>
</feature>
<dbReference type="PANTHER" id="PTHR24567">
    <property type="entry name" value="CRP FAMILY TRANSCRIPTIONAL REGULATORY PROTEIN"/>
    <property type="match status" value="1"/>
</dbReference>
<evidence type="ECO:0000256" key="1">
    <source>
        <dbReference type="ARBA" id="ARBA00023015"/>
    </source>
</evidence>
<proteinExistence type="predicted"/>
<dbReference type="SUPFAM" id="SSF46785">
    <property type="entry name" value="Winged helix' DNA-binding domain"/>
    <property type="match status" value="1"/>
</dbReference>
<dbReference type="PRINTS" id="PR00034">
    <property type="entry name" value="HTHCRP"/>
</dbReference>
<evidence type="ECO:0000313" key="6">
    <source>
        <dbReference type="EMBL" id="MDK2562567.1"/>
    </source>
</evidence>
<gene>
    <name evidence="6" type="ORF">QOZ84_03320</name>
</gene>
<evidence type="ECO:0000256" key="3">
    <source>
        <dbReference type="ARBA" id="ARBA00023163"/>
    </source>
</evidence>
<dbReference type="Pfam" id="PF13545">
    <property type="entry name" value="HTH_Crp_2"/>
    <property type="match status" value="1"/>
</dbReference>
<dbReference type="SMART" id="SM00100">
    <property type="entry name" value="cNMP"/>
    <property type="match status" value="1"/>
</dbReference>
<keyword evidence="1" id="KW-0805">Transcription regulation</keyword>
<evidence type="ECO:0000259" key="5">
    <source>
        <dbReference type="PROSITE" id="PS51063"/>
    </source>
</evidence>